<evidence type="ECO:0000313" key="2">
    <source>
        <dbReference type="Proteomes" id="UP000032534"/>
    </source>
</evidence>
<reference evidence="1 2" key="1">
    <citation type="submission" date="2014-11" db="EMBL/GenBank/DDBJ databases">
        <title>Draft Genome Sequences of Paenibacillus polymyxa NRRL B-30509 and Paenibacillus terrae NRRL B-30644, Strains from a Poultry Environment that Produce Tridecaptin A and Paenicidins.</title>
        <authorList>
            <person name="van Belkum M.J."/>
            <person name="Lohans C.T."/>
            <person name="Vederas J.C."/>
        </authorList>
    </citation>
    <scope>NUCLEOTIDE SEQUENCE [LARGE SCALE GENOMIC DNA]</scope>
    <source>
        <strain evidence="1 2">NRRL B-30644</strain>
    </source>
</reference>
<organism evidence="1 2">
    <name type="scientific">Paenibacillus terrae</name>
    <dbReference type="NCBI Taxonomy" id="159743"/>
    <lineage>
        <taxon>Bacteria</taxon>
        <taxon>Bacillati</taxon>
        <taxon>Bacillota</taxon>
        <taxon>Bacilli</taxon>
        <taxon>Bacillales</taxon>
        <taxon>Paenibacillaceae</taxon>
        <taxon>Paenibacillus</taxon>
    </lineage>
</organism>
<gene>
    <name evidence="1" type="ORF">QD47_18500</name>
</gene>
<keyword evidence="2" id="KW-1185">Reference proteome</keyword>
<dbReference type="RefSeq" id="WP_044647515.1">
    <property type="nucleotide sequence ID" value="NZ_JTHP01000040.1"/>
</dbReference>
<dbReference type="AlphaFoldDB" id="A0A0D7WYC0"/>
<proteinExistence type="predicted"/>
<accession>A0A0D7WYC0</accession>
<dbReference type="PATRIC" id="fig|159743.3.peg.4114"/>
<evidence type="ECO:0000313" key="1">
    <source>
        <dbReference type="EMBL" id="KJD44191.1"/>
    </source>
</evidence>
<name>A0A0D7WYC0_9BACL</name>
<dbReference type="EMBL" id="JTHP01000040">
    <property type="protein sequence ID" value="KJD44191.1"/>
    <property type="molecule type" value="Genomic_DNA"/>
</dbReference>
<protein>
    <submittedName>
        <fullName evidence="1">Uncharacterized protein</fullName>
    </submittedName>
</protein>
<sequence>MQDAFIKVTRTGRVYVSPEARELMNFSKDEYTSVKVDNVIDGEPTDFAAFGVTANLMPTRFNLDGRSTTRFYISAHAKPPIYLYYKETLNDVHYFKPEGAV</sequence>
<comment type="caution">
    <text evidence="1">The sequence shown here is derived from an EMBL/GenBank/DDBJ whole genome shotgun (WGS) entry which is preliminary data.</text>
</comment>
<dbReference type="Proteomes" id="UP000032534">
    <property type="component" value="Unassembled WGS sequence"/>
</dbReference>